<dbReference type="Gene3D" id="3.90.1150.10">
    <property type="entry name" value="Aspartate Aminotransferase, domain 1"/>
    <property type="match status" value="1"/>
</dbReference>
<reference evidence="4 5" key="1">
    <citation type="journal article" date="2016" name="Nat. Commun.">
        <title>Thousands of microbial genomes shed light on interconnected biogeochemical processes in an aquifer system.</title>
        <authorList>
            <person name="Anantharaman K."/>
            <person name="Brown C.T."/>
            <person name="Hug L.A."/>
            <person name="Sharon I."/>
            <person name="Castelle C.J."/>
            <person name="Probst A.J."/>
            <person name="Thomas B.C."/>
            <person name="Singh A."/>
            <person name="Wilkins M.J."/>
            <person name="Karaoz U."/>
            <person name="Brodie E.L."/>
            <person name="Williams K.H."/>
            <person name="Hubbard S.S."/>
            <person name="Banfield J.F."/>
        </authorList>
    </citation>
    <scope>NUCLEOTIDE SEQUENCE [LARGE SCALE GENOMIC DNA]</scope>
</reference>
<protein>
    <recommendedName>
        <fullName evidence="6">UDP-4-amino-4, 6-dideoxy-N-acetyl-beta-L-altrosamine transaminase</fullName>
    </recommendedName>
</protein>
<dbReference type="InterPro" id="IPR015421">
    <property type="entry name" value="PyrdxlP-dep_Trfase_major"/>
</dbReference>
<evidence type="ECO:0000256" key="2">
    <source>
        <dbReference type="PIRSR" id="PIRSR000390-2"/>
    </source>
</evidence>
<dbReference type="InterPro" id="IPR000653">
    <property type="entry name" value="DegT/StrS_aminotransferase"/>
</dbReference>
<dbReference type="InterPro" id="IPR015424">
    <property type="entry name" value="PyrdxlP-dep_Trfase"/>
</dbReference>
<dbReference type="CDD" id="cd00616">
    <property type="entry name" value="AHBA_syn"/>
    <property type="match status" value="1"/>
</dbReference>
<dbReference type="PIRSF" id="PIRSF000390">
    <property type="entry name" value="PLP_StrS"/>
    <property type="match status" value="1"/>
</dbReference>
<name>A0A1F5HW83_9BACT</name>
<comment type="similarity">
    <text evidence="3">Belongs to the DegT/DnrJ/EryC1 family.</text>
</comment>
<dbReference type="Proteomes" id="UP000179227">
    <property type="component" value="Unassembled WGS sequence"/>
</dbReference>
<dbReference type="GO" id="GO:0008483">
    <property type="term" value="F:transaminase activity"/>
    <property type="evidence" value="ECO:0007669"/>
    <property type="project" value="TreeGrafter"/>
</dbReference>
<dbReference type="Gene3D" id="3.40.640.10">
    <property type="entry name" value="Type I PLP-dependent aspartate aminotransferase-like (Major domain)"/>
    <property type="match status" value="1"/>
</dbReference>
<dbReference type="AlphaFoldDB" id="A0A1F5HW83"/>
<proteinExistence type="inferred from homology"/>
<feature type="modified residue" description="N6-(pyridoxal phosphate)lysine" evidence="2">
    <location>
        <position position="192"/>
    </location>
</feature>
<sequence length="396" mass="44895">MKARNKKRQTIETLPIFKPVMDDQEIEAVSGVVKSGWIGLGPKTAEFETLFARYVGAKQAVGLNSATAALHLSLIVLGVDQGDEVLMPALTFVSAAHVAMWLGAKPVFVDIDEETLCIDPADLARKITKKSKVIMPVDYGGHPADLDAILAIAKNHNLKVVEDASHAAGATYKGRVIGSVAELTCFSFHAVKNLATGDGGMVTTNDKKLAEIIRRLRWLGIDKDTWKRETVIKNKSYRNYGWFYDVSDLGYKYHMNDIMAAIGVIQLKKLAQNNLKRRWLYDRYNRELKKFSWLILPKVKEWAESAYHLYVIRTAYRDKLNLFLKRKKIASGVHYVPIHHFSFYRNKVTANVPKTEKIWKTLLTLPLYPTLSFADQDRVIDSLEEFGRLITKKKIK</sequence>
<gene>
    <name evidence="4" type="ORF">A3A60_02070</name>
</gene>
<dbReference type="PANTHER" id="PTHR30244">
    <property type="entry name" value="TRANSAMINASE"/>
    <property type="match status" value="1"/>
</dbReference>
<dbReference type="STRING" id="1797729.A3A60_02070"/>
<dbReference type="PANTHER" id="PTHR30244:SF34">
    <property type="entry name" value="DTDP-4-AMINO-4,6-DIDEOXYGALACTOSE TRANSAMINASE"/>
    <property type="match status" value="1"/>
</dbReference>
<dbReference type="SUPFAM" id="SSF53383">
    <property type="entry name" value="PLP-dependent transferases"/>
    <property type="match status" value="1"/>
</dbReference>
<dbReference type="EMBL" id="MFBS01000040">
    <property type="protein sequence ID" value="OGE08249.1"/>
    <property type="molecule type" value="Genomic_DNA"/>
</dbReference>
<accession>A0A1F5HW83</accession>
<organism evidence="4 5">
    <name type="scientific">Candidatus Curtissbacteria bacterium RIFCSPLOWO2_01_FULL_42_26</name>
    <dbReference type="NCBI Taxonomy" id="1797729"/>
    <lineage>
        <taxon>Bacteria</taxon>
        <taxon>Candidatus Curtissiibacteriota</taxon>
    </lineage>
</organism>
<dbReference type="Pfam" id="PF01041">
    <property type="entry name" value="DegT_DnrJ_EryC1"/>
    <property type="match status" value="1"/>
</dbReference>
<evidence type="ECO:0000313" key="4">
    <source>
        <dbReference type="EMBL" id="OGE08249.1"/>
    </source>
</evidence>
<feature type="active site" description="Proton acceptor" evidence="1">
    <location>
        <position position="192"/>
    </location>
</feature>
<dbReference type="GO" id="GO:0000271">
    <property type="term" value="P:polysaccharide biosynthetic process"/>
    <property type="evidence" value="ECO:0007669"/>
    <property type="project" value="TreeGrafter"/>
</dbReference>
<dbReference type="GO" id="GO:0030170">
    <property type="term" value="F:pyridoxal phosphate binding"/>
    <property type="evidence" value="ECO:0007669"/>
    <property type="project" value="TreeGrafter"/>
</dbReference>
<keyword evidence="2 3" id="KW-0663">Pyridoxal phosphate</keyword>
<evidence type="ECO:0000256" key="1">
    <source>
        <dbReference type="PIRSR" id="PIRSR000390-1"/>
    </source>
</evidence>
<comment type="caution">
    <text evidence="4">The sequence shown here is derived from an EMBL/GenBank/DDBJ whole genome shotgun (WGS) entry which is preliminary data.</text>
</comment>
<evidence type="ECO:0008006" key="6">
    <source>
        <dbReference type="Google" id="ProtNLM"/>
    </source>
</evidence>
<evidence type="ECO:0000256" key="3">
    <source>
        <dbReference type="RuleBase" id="RU004508"/>
    </source>
</evidence>
<dbReference type="InterPro" id="IPR015422">
    <property type="entry name" value="PyrdxlP-dep_Trfase_small"/>
</dbReference>
<evidence type="ECO:0000313" key="5">
    <source>
        <dbReference type="Proteomes" id="UP000179227"/>
    </source>
</evidence>